<dbReference type="InterPro" id="IPR011008">
    <property type="entry name" value="Dimeric_a/b-barrel"/>
</dbReference>
<dbReference type="PANTHER" id="PTHR30154:SF34">
    <property type="entry name" value="TRANSCRIPTIONAL REGULATOR AZLB"/>
    <property type="match status" value="1"/>
</dbReference>
<dbReference type="InterPro" id="IPR036390">
    <property type="entry name" value="WH_DNA-bd_sf"/>
</dbReference>
<evidence type="ECO:0000313" key="6">
    <source>
        <dbReference type="Proteomes" id="UP000199150"/>
    </source>
</evidence>
<dbReference type="Proteomes" id="UP000199150">
    <property type="component" value="Unassembled WGS sequence"/>
</dbReference>
<dbReference type="Gene3D" id="1.10.10.10">
    <property type="entry name" value="Winged helix-like DNA-binding domain superfamily/Winged helix DNA-binding domain"/>
    <property type="match status" value="1"/>
</dbReference>
<keyword evidence="1" id="KW-0805">Transcription regulation</keyword>
<dbReference type="InterPro" id="IPR019888">
    <property type="entry name" value="Tscrpt_reg_AsnC-like"/>
</dbReference>
<dbReference type="SUPFAM" id="SSF46785">
    <property type="entry name" value="Winged helix' DNA-binding domain"/>
    <property type="match status" value="1"/>
</dbReference>
<dbReference type="OrthoDB" id="7707281at2"/>
<dbReference type="Pfam" id="PF01037">
    <property type="entry name" value="AsnC_trans_reg"/>
    <property type="match status" value="1"/>
</dbReference>
<dbReference type="GO" id="GO:0043200">
    <property type="term" value="P:response to amino acid"/>
    <property type="evidence" value="ECO:0007669"/>
    <property type="project" value="TreeGrafter"/>
</dbReference>
<dbReference type="InterPro" id="IPR036388">
    <property type="entry name" value="WH-like_DNA-bd_sf"/>
</dbReference>
<feature type="domain" description="HTH asnC-type" evidence="4">
    <location>
        <begin position="1"/>
        <end position="62"/>
    </location>
</feature>
<keyword evidence="2" id="KW-0238">DNA-binding</keyword>
<dbReference type="SMART" id="SM00344">
    <property type="entry name" value="HTH_ASNC"/>
    <property type="match status" value="1"/>
</dbReference>
<dbReference type="GO" id="GO:0006355">
    <property type="term" value="P:regulation of DNA-templated transcription"/>
    <property type="evidence" value="ECO:0007669"/>
    <property type="project" value="UniProtKB-ARBA"/>
</dbReference>
<sequence>MDRFDEAILRELEADGRLSFAELGDRTGLSKSPCWKRVQALEAAGVIRGYRADLDPALLGLSTLAFVQVTVAFERHEAFEQAVAAHPSVLSCHATVGATDYLMQVIMPSMAALDDFLRQTLWRLPGVERFTTTLAMRTIKYNGRLMV</sequence>
<dbReference type="InterPro" id="IPR019885">
    <property type="entry name" value="Tscrpt_reg_HTH_AsnC-type_CS"/>
</dbReference>
<evidence type="ECO:0000256" key="3">
    <source>
        <dbReference type="ARBA" id="ARBA00023163"/>
    </source>
</evidence>
<evidence type="ECO:0000313" key="5">
    <source>
        <dbReference type="EMBL" id="SCW78218.1"/>
    </source>
</evidence>
<reference evidence="6" key="1">
    <citation type="submission" date="2016-10" db="EMBL/GenBank/DDBJ databases">
        <authorList>
            <person name="Varghese N."/>
            <person name="Submissions S."/>
        </authorList>
    </citation>
    <scope>NUCLEOTIDE SEQUENCE [LARGE SCALE GENOMIC DNA]</scope>
    <source>
        <strain evidence="6">CGMCC 1.3431</strain>
    </source>
</reference>
<name>A0A1G4TAA7_9CAUL</name>
<dbReference type="SUPFAM" id="SSF54909">
    <property type="entry name" value="Dimeric alpha+beta barrel"/>
    <property type="match status" value="1"/>
</dbReference>
<evidence type="ECO:0000256" key="1">
    <source>
        <dbReference type="ARBA" id="ARBA00023015"/>
    </source>
</evidence>
<organism evidence="5 6">
    <name type="scientific">Asticcacaulis taihuensis</name>
    <dbReference type="NCBI Taxonomy" id="260084"/>
    <lineage>
        <taxon>Bacteria</taxon>
        <taxon>Pseudomonadati</taxon>
        <taxon>Pseudomonadota</taxon>
        <taxon>Alphaproteobacteria</taxon>
        <taxon>Caulobacterales</taxon>
        <taxon>Caulobacteraceae</taxon>
        <taxon>Asticcacaulis</taxon>
    </lineage>
</organism>
<dbReference type="GO" id="GO:0043565">
    <property type="term" value="F:sequence-specific DNA binding"/>
    <property type="evidence" value="ECO:0007669"/>
    <property type="project" value="InterPro"/>
</dbReference>
<dbReference type="STRING" id="260084.SAMN02927928_3361"/>
<dbReference type="EMBL" id="FMTS01000007">
    <property type="protein sequence ID" value="SCW78218.1"/>
    <property type="molecule type" value="Genomic_DNA"/>
</dbReference>
<dbReference type="PANTHER" id="PTHR30154">
    <property type="entry name" value="LEUCINE-RESPONSIVE REGULATORY PROTEIN"/>
    <property type="match status" value="1"/>
</dbReference>
<dbReference type="AlphaFoldDB" id="A0A1G4TAA7"/>
<dbReference type="RefSeq" id="WP_090650394.1">
    <property type="nucleotide sequence ID" value="NZ_CBCRYE010000007.1"/>
</dbReference>
<protein>
    <submittedName>
        <fullName evidence="5">Lrp/AsnC family transcriptional regulator, leucine-responsive regulatory protein</fullName>
    </submittedName>
</protein>
<dbReference type="InterPro" id="IPR011991">
    <property type="entry name" value="ArsR-like_HTH"/>
</dbReference>
<dbReference type="GO" id="GO:0005829">
    <property type="term" value="C:cytosol"/>
    <property type="evidence" value="ECO:0007669"/>
    <property type="project" value="TreeGrafter"/>
</dbReference>
<accession>A0A1G4TAA7</accession>
<dbReference type="Gene3D" id="3.30.70.920">
    <property type="match status" value="1"/>
</dbReference>
<dbReference type="InterPro" id="IPR019887">
    <property type="entry name" value="Tscrpt_reg_AsnC/Lrp_C"/>
</dbReference>
<gene>
    <name evidence="5" type="ORF">SAMN02927928_3361</name>
</gene>
<dbReference type="PRINTS" id="PR00033">
    <property type="entry name" value="HTHASNC"/>
</dbReference>
<dbReference type="Pfam" id="PF13412">
    <property type="entry name" value="HTH_24"/>
    <property type="match status" value="1"/>
</dbReference>
<dbReference type="PROSITE" id="PS50956">
    <property type="entry name" value="HTH_ASNC_2"/>
    <property type="match status" value="1"/>
</dbReference>
<dbReference type="InterPro" id="IPR000485">
    <property type="entry name" value="AsnC-type_HTH_dom"/>
</dbReference>
<keyword evidence="3" id="KW-0804">Transcription</keyword>
<evidence type="ECO:0000256" key="2">
    <source>
        <dbReference type="ARBA" id="ARBA00023125"/>
    </source>
</evidence>
<dbReference type="PROSITE" id="PS00519">
    <property type="entry name" value="HTH_ASNC_1"/>
    <property type="match status" value="1"/>
</dbReference>
<dbReference type="CDD" id="cd00090">
    <property type="entry name" value="HTH_ARSR"/>
    <property type="match status" value="1"/>
</dbReference>
<proteinExistence type="predicted"/>
<keyword evidence="6" id="KW-1185">Reference proteome</keyword>
<evidence type="ECO:0000259" key="4">
    <source>
        <dbReference type="PROSITE" id="PS50956"/>
    </source>
</evidence>